<evidence type="ECO:0000256" key="6">
    <source>
        <dbReference type="ARBA" id="ARBA00023212"/>
    </source>
</evidence>
<evidence type="ECO:0000256" key="1">
    <source>
        <dbReference type="ARBA" id="ARBA00004120"/>
    </source>
</evidence>
<feature type="compositionally biased region" description="Basic and acidic residues" evidence="8">
    <location>
        <begin position="168"/>
        <end position="179"/>
    </location>
</feature>
<evidence type="ECO:0000313" key="10">
    <source>
        <dbReference type="Proteomes" id="UP001152747"/>
    </source>
</evidence>
<evidence type="ECO:0000256" key="8">
    <source>
        <dbReference type="SAM" id="MobiDB-lite"/>
    </source>
</evidence>
<keyword evidence="10" id="KW-1185">Reference proteome</keyword>
<dbReference type="GO" id="GO:0042073">
    <property type="term" value="P:intraciliary transport"/>
    <property type="evidence" value="ECO:0007669"/>
    <property type="project" value="InterPro"/>
</dbReference>
<evidence type="ECO:0000256" key="4">
    <source>
        <dbReference type="ARBA" id="ARBA00022490"/>
    </source>
</evidence>
<proteinExistence type="inferred from homology"/>
<dbReference type="GO" id="GO:0060271">
    <property type="term" value="P:cilium assembly"/>
    <property type="evidence" value="ECO:0007669"/>
    <property type="project" value="TreeGrafter"/>
</dbReference>
<dbReference type="Pfam" id="PF12317">
    <property type="entry name" value="IFT46_B_C"/>
    <property type="match status" value="1"/>
</dbReference>
<feature type="compositionally biased region" description="Acidic residues" evidence="8">
    <location>
        <begin position="158"/>
        <end position="167"/>
    </location>
</feature>
<feature type="compositionally biased region" description="Acidic residues" evidence="8">
    <location>
        <begin position="243"/>
        <end position="256"/>
    </location>
</feature>
<comment type="subcellular location">
    <subcellularLocation>
        <location evidence="1">Cytoplasm</location>
        <location evidence="1">Cytoskeleton</location>
        <location evidence="1">Cilium basal body</location>
    </subcellularLocation>
</comment>
<feature type="compositionally biased region" description="Basic and acidic residues" evidence="8">
    <location>
        <begin position="84"/>
        <end position="94"/>
    </location>
</feature>
<keyword evidence="4" id="KW-0963">Cytoplasm</keyword>
<keyword evidence="7" id="KW-0966">Cell projection</keyword>
<dbReference type="AlphaFoldDB" id="A0A9P1N8U3"/>
<protein>
    <recommendedName>
        <fullName evidence="3">Intraflagellar transport protein 46 homolog</fullName>
    </recommendedName>
</protein>
<evidence type="ECO:0000256" key="2">
    <source>
        <dbReference type="ARBA" id="ARBA00007700"/>
    </source>
</evidence>
<gene>
    <name evidence="9" type="ORF">CAMP_LOCUS18061</name>
</gene>
<comment type="similarity">
    <text evidence="2">Belongs to the IFT46 family.</text>
</comment>
<feature type="region of interest" description="Disordered" evidence="8">
    <location>
        <begin position="236"/>
        <end position="256"/>
    </location>
</feature>
<feature type="compositionally biased region" description="Basic and acidic residues" evidence="8">
    <location>
        <begin position="1"/>
        <end position="21"/>
    </location>
</feature>
<keyword evidence="6" id="KW-0206">Cytoskeleton</keyword>
<dbReference type="GO" id="GO:0031514">
    <property type="term" value="C:motile cilium"/>
    <property type="evidence" value="ECO:0007669"/>
    <property type="project" value="TreeGrafter"/>
</dbReference>
<dbReference type="GO" id="GO:0005815">
    <property type="term" value="C:microtubule organizing center"/>
    <property type="evidence" value="ECO:0007669"/>
    <property type="project" value="TreeGrafter"/>
</dbReference>
<organism evidence="9 10">
    <name type="scientific">Caenorhabditis angaria</name>
    <dbReference type="NCBI Taxonomy" id="860376"/>
    <lineage>
        <taxon>Eukaryota</taxon>
        <taxon>Metazoa</taxon>
        <taxon>Ecdysozoa</taxon>
        <taxon>Nematoda</taxon>
        <taxon>Chromadorea</taxon>
        <taxon>Rhabditida</taxon>
        <taxon>Rhabditina</taxon>
        <taxon>Rhabditomorpha</taxon>
        <taxon>Rhabditoidea</taxon>
        <taxon>Rhabditidae</taxon>
        <taxon>Peloderinae</taxon>
        <taxon>Caenorhabditis</taxon>
    </lineage>
</organism>
<keyword evidence="5" id="KW-0969">Cilium</keyword>
<dbReference type="InterPro" id="IPR022088">
    <property type="entry name" value="Intraflagellar_transp_cmplxB"/>
</dbReference>
<dbReference type="PANTHER" id="PTHR13376:SF0">
    <property type="entry name" value="INTRAFLAGELLAR TRANSPORT PROTEIN 46 HOMOLOG"/>
    <property type="match status" value="1"/>
</dbReference>
<comment type="caution">
    <text evidence="9">The sequence shown here is derived from an EMBL/GenBank/DDBJ whole genome shotgun (WGS) entry which is preliminary data.</text>
</comment>
<dbReference type="OrthoDB" id="2119217at2759"/>
<dbReference type="Proteomes" id="UP001152747">
    <property type="component" value="Unassembled WGS sequence"/>
</dbReference>
<evidence type="ECO:0000256" key="5">
    <source>
        <dbReference type="ARBA" id="ARBA00023069"/>
    </source>
</evidence>
<evidence type="ECO:0000256" key="7">
    <source>
        <dbReference type="ARBA" id="ARBA00023273"/>
    </source>
</evidence>
<reference evidence="9" key="1">
    <citation type="submission" date="2022-11" db="EMBL/GenBank/DDBJ databases">
        <authorList>
            <person name="Kikuchi T."/>
        </authorList>
    </citation>
    <scope>NUCLEOTIDE SEQUENCE</scope>
    <source>
        <strain evidence="9">PS1010</strain>
    </source>
</reference>
<sequence length="482" mass="54699">MSNEEKRNEEEAGDKHAHVDGSGRLGIPISDDSSEDEASQIIALQEDQGIYYHEEVVAPPKYESDDEDILVGGKRSLERQTEVEHIEHLDHDDSLEMTDDDDGRDTASRMGRRRSVRFTGPYDQEEDGTNQHLRSPSPESLRYIKALENPMSVKDDDEKSQDEEAFEELVKGPKDEKHPLGSPPAYTSGDEQKKLSLPPQPTPLEEPKPPAKKTRGSLNELLLTKVAQPFQNMMRRASRMEEDSTSEDEDDEDDDYTEEEIQVLTYIDAFKPVEIELKPQLRPFVLDFIPAIGEIDGFVKIPRPDEVDDNNGLTSLDEPAAQQSDATILNMQLRNVSKEVGSSSKMDDPPVKQLQRADKNSNEIEKWISNIKELHKTKPAQTVHYKGVMPDMDTLMQEWPSNLEEKMKNLKLPSSELDVSTDEYADILLNMFDIPVSKSRVHSLHLLFSLMSEFNNSQHFRNLAQNNKLGGETGETMDRLEL</sequence>
<accession>A0A9P1N8U3</accession>
<evidence type="ECO:0000313" key="9">
    <source>
        <dbReference type="EMBL" id="CAI5455424.1"/>
    </source>
</evidence>
<dbReference type="GO" id="GO:0030992">
    <property type="term" value="C:intraciliary transport particle B"/>
    <property type="evidence" value="ECO:0007669"/>
    <property type="project" value="TreeGrafter"/>
</dbReference>
<evidence type="ECO:0000256" key="3">
    <source>
        <dbReference type="ARBA" id="ARBA00017206"/>
    </source>
</evidence>
<feature type="region of interest" description="Disordered" evidence="8">
    <location>
        <begin position="84"/>
        <end position="216"/>
    </location>
</feature>
<feature type="region of interest" description="Disordered" evidence="8">
    <location>
        <begin position="1"/>
        <end position="46"/>
    </location>
</feature>
<dbReference type="PANTHER" id="PTHR13376">
    <property type="entry name" value="INTRAFLAGELLAR TRANSPORT PROTEIN 46 HOMOLOG"/>
    <property type="match status" value="1"/>
</dbReference>
<dbReference type="EMBL" id="CANHGI010000006">
    <property type="protein sequence ID" value="CAI5455424.1"/>
    <property type="molecule type" value="Genomic_DNA"/>
</dbReference>
<name>A0A9P1N8U3_9PELO</name>